<evidence type="ECO:0000313" key="1">
    <source>
        <dbReference type="EMBL" id="CAG8837489.1"/>
    </source>
</evidence>
<dbReference type="EMBL" id="CAJVQC010117822">
    <property type="protein sequence ID" value="CAG8837489.1"/>
    <property type="molecule type" value="Genomic_DNA"/>
</dbReference>
<dbReference type="Proteomes" id="UP000789920">
    <property type="component" value="Unassembled WGS sequence"/>
</dbReference>
<accession>A0ACA9SG22</accession>
<feature type="non-terminal residue" evidence="1">
    <location>
        <position position="209"/>
    </location>
</feature>
<comment type="caution">
    <text evidence="1">The sequence shown here is derived from an EMBL/GenBank/DDBJ whole genome shotgun (WGS) entry which is preliminary data.</text>
</comment>
<keyword evidence="2" id="KW-1185">Reference proteome</keyword>
<evidence type="ECO:0000313" key="2">
    <source>
        <dbReference type="Proteomes" id="UP000789920"/>
    </source>
</evidence>
<protein>
    <submittedName>
        <fullName evidence="1">32637_t:CDS:1</fullName>
    </submittedName>
</protein>
<reference evidence="1" key="1">
    <citation type="submission" date="2021-06" db="EMBL/GenBank/DDBJ databases">
        <authorList>
            <person name="Kallberg Y."/>
            <person name="Tangrot J."/>
            <person name="Rosling A."/>
        </authorList>
    </citation>
    <scope>NUCLEOTIDE SEQUENCE</scope>
    <source>
        <strain evidence="1">MA461A</strain>
    </source>
</reference>
<proteinExistence type="predicted"/>
<gene>
    <name evidence="1" type="ORF">RPERSI_LOCUS30325</name>
</gene>
<name>A0ACA9SG22_9GLOM</name>
<sequence>MPPLNKKRHQLEAARKSKGKCARSEKNRTVYEYDEQDDYEQINEELNDHMWVDEKIDKRAADYFDILLLAGRNNNVWKTSGRLIVNFGDSGRTLRRKKAVLKKAAQNIQPITFHLSSASAHSLASNTTSTCALSDTVVLVQSAEENREKNIEEIMERIMERNTKRNIEKNRKGIMKGIVERNTEENIEENKEGIIEGNTEKNMKENTRE</sequence>
<organism evidence="1 2">
    <name type="scientific">Racocetra persica</name>
    <dbReference type="NCBI Taxonomy" id="160502"/>
    <lineage>
        <taxon>Eukaryota</taxon>
        <taxon>Fungi</taxon>
        <taxon>Fungi incertae sedis</taxon>
        <taxon>Mucoromycota</taxon>
        <taxon>Glomeromycotina</taxon>
        <taxon>Glomeromycetes</taxon>
        <taxon>Diversisporales</taxon>
        <taxon>Gigasporaceae</taxon>
        <taxon>Racocetra</taxon>
    </lineage>
</organism>